<dbReference type="GO" id="GO:0016740">
    <property type="term" value="F:transferase activity"/>
    <property type="evidence" value="ECO:0007669"/>
    <property type="project" value="UniProtKB-KW"/>
</dbReference>
<feature type="domain" description="Glycosyl transferase family 25" evidence="1">
    <location>
        <begin position="4"/>
        <end position="178"/>
    </location>
</feature>
<name>A0A1G5PL80_9RHOB</name>
<evidence type="ECO:0000313" key="3">
    <source>
        <dbReference type="Proteomes" id="UP000198767"/>
    </source>
</evidence>
<dbReference type="Pfam" id="PF01755">
    <property type="entry name" value="Glyco_transf_25"/>
    <property type="match status" value="1"/>
</dbReference>
<proteinExistence type="predicted"/>
<dbReference type="RefSeq" id="WP_090214943.1">
    <property type="nucleotide sequence ID" value="NZ_CANMPF010000002.1"/>
</dbReference>
<keyword evidence="3" id="KW-1185">Reference proteome</keyword>
<dbReference type="STRING" id="1156985.SAMN04488118_101226"/>
<dbReference type="CDD" id="cd06532">
    <property type="entry name" value="Glyco_transf_25"/>
    <property type="match status" value="1"/>
</dbReference>
<dbReference type="OrthoDB" id="259382at2"/>
<accession>A0A1G5PL80</accession>
<protein>
    <submittedName>
        <fullName evidence="2">Glycosyl transferase, family 25</fullName>
    </submittedName>
</protein>
<dbReference type="Proteomes" id="UP000198767">
    <property type="component" value="Unassembled WGS sequence"/>
</dbReference>
<evidence type="ECO:0000259" key="1">
    <source>
        <dbReference type="Pfam" id="PF01755"/>
    </source>
</evidence>
<dbReference type="AlphaFoldDB" id="A0A1G5PL80"/>
<keyword evidence="2" id="KW-0808">Transferase</keyword>
<sequence length="279" mass="31026">MKINTYMISLTRAAGRQERMRDTLEAAGIPCALVEAIDLQETSEEELLQNCKSFGPWGVFAPGNMACTLSHAKVWETFLASDAEVALVLEDDVFLSPELKHWLDDLSWWPKGSELVNLEFWRSNSLRVMLGKTVAQVRNRDIAPMYSRNPGSAGYMVTRAGAKRLLAAMPYDVTIDQLLFNPLVSSLARDLRPHQIAPALIKQGNTPPEEDTFLGHATRKPTGALYKKQKRLRGMAELRALPLQLLRLVTGRARPVRVLYADRTLTDDHAAQAASATTA</sequence>
<reference evidence="2 3" key="1">
    <citation type="submission" date="2016-10" db="EMBL/GenBank/DDBJ databases">
        <authorList>
            <person name="de Groot N.N."/>
        </authorList>
    </citation>
    <scope>NUCLEOTIDE SEQUENCE [LARGE SCALE GENOMIC DNA]</scope>
    <source>
        <strain evidence="2 3">U95</strain>
    </source>
</reference>
<dbReference type="EMBL" id="FMWG01000001">
    <property type="protein sequence ID" value="SCZ50126.1"/>
    <property type="molecule type" value="Genomic_DNA"/>
</dbReference>
<dbReference type="InterPro" id="IPR002654">
    <property type="entry name" value="Glyco_trans_25"/>
</dbReference>
<evidence type="ECO:0000313" key="2">
    <source>
        <dbReference type="EMBL" id="SCZ50126.1"/>
    </source>
</evidence>
<organism evidence="2 3">
    <name type="scientific">Epibacterium ulvae</name>
    <dbReference type="NCBI Taxonomy" id="1156985"/>
    <lineage>
        <taxon>Bacteria</taxon>
        <taxon>Pseudomonadati</taxon>
        <taxon>Pseudomonadota</taxon>
        <taxon>Alphaproteobacteria</taxon>
        <taxon>Rhodobacterales</taxon>
        <taxon>Roseobacteraceae</taxon>
        <taxon>Epibacterium</taxon>
    </lineage>
</organism>
<gene>
    <name evidence="2" type="ORF">SAMN04488118_101226</name>
</gene>